<keyword evidence="3" id="KW-1185">Reference proteome</keyword>
<evidence type="ECO:0000313" key="2">
    <source>
        <dbReference type="EMBL" id="TYJ37706.1"/>
    </source>
</evidence>
<evidence type="ECO:0000313" key="3">
    <source>
        <dbReference type="Proteomes" id="UP000323597"/>
    </source>
</evidence>
<proteinExistence type="predicted"/>
<protein>
    <submittedName>
        <fullName evidence="2">Uncharacterized protein</fullName>
    </submittedName>
</protein>
<keyword evidence="1" id="KW-0812">Transmembrane</keyword>
<dbReference type="Proteomes" id="UP000323597">
    <property type="component" value="Chromosome A05"/>
</dbReference>
<dbReference type="AlphaFoldDB" id="A0A5D2ZIZ7"/>
<sequence length="107" mass="12079">MSYPHYLEKQKKRRQRVFFALPSLPMSGDRISRGPLRRRCGPKKKEANEGAMRRVEEATVRDVVAEVVCAVVQHAWGERRLKKEAKVAETIWVVGLGLVLGLLGLGL</sequence>
<feature type="transmembrane region" description="Helical" evidence="1">
    <location>
        <begin position="87"/>
        <end position="106"/>
    </location>
</feature>
<evidence type="ECO:0000256" key="1">
    <source>
        <dbReference type="SAM" id="Phobius"/>
    </source>
</evidence>
<name>A0A5D2ZIZ7_GOSMU</name>
<accession>A0A5D2ZIZ7</accession>
<dbReference type="EMBL" id="CM017640">
    <property type="protein sequence ID" value="TYJ37706.1"/>
    <property type="molecule type" value="Genomic_DNA"/>
</dbReference>
<keyword evidence="1" id="KW-1133">Transmembrane helix</keyword>
<organism evidence="2 3">
    <name type="scientific">Gossypium mustelinum</name>
    <name type="common">Cotton</name>
    <name type="synonym">Gossypium caicoense</name>
    <dbReference type="NCBI Taxonomy" id="34275"/>
    <lineage>
        <taxon>Eukaryota</taxon>
        <taxon>Viridiplantae</taxon>
        <taxon>Streptophyta</taxon>
        <taxon>Embryophyta</taxon>
        <taxon>Tracheophyta</taxon>
        <taxon>Spermatophyta</taxon>
        <taxon>Magnoliopsida</taxon>
        <taxon>eudicotyledons</taxon>
        <taxon>Gunneridae</taxon>
        <taxon>Pentapetalae</taxon>
        <taxon>rosids</taxon>
        <taxon>malvids</taxon>
        <taxon>Malvales</taxon>
        <taxon>Malvaceae</taxon>
        <taxon>Malvoideae</taxon>
        <taxon>Gossypium</taxon>
    </lineage>
</organism>
<reference evidence="2 3" key="1">
    <citation type="submission" date="2019-07" db="EMBL/GenBank/DDBJ databases">
        <title>WGS assembly of Gossypium mustelinum.</title>
        <authorList>
            <person name="Chen Z.J."/>
            <person name="Sreedasyam A."/>
            <person name="Ando A."/>
            <person name="Song Q."/>
            <person name="De L."/>
            <person name="Hulse-Kemp A."/>
            <person name="Ding M."/>
            <person name="Ye W."/>
            <person name="Kirkbride R."/>
            <person name="Jenkins J."/>
            <person name="Plott C."/>
            <person name="Lovell J."/>
            <person name="Lin Y.-M."/>
            <person name="Vaughn R."/>
            <person name="Liu B."/>
            <person name="Li W."/>
            <person name="Simpson S."/>
            <person name="Scheffler B."/>
            <person name="Saski C."/>
            <person name="Grover C."/>
            <person name="Hu G."/>
            <person name="Conover J."/>
            <person name="Carlson J."/>
            <person name="Shu S."/>
            <person name="Boston L."/>
            <person name="Williams M."/>
            <person name="Peterson D."/>
            <person name="Mcgee K."/>
            <person name="Jones D."/>
            <person name="Wendel J."/>
            <person name="Stelly D."/>
            <person name="Grimwood J."/>
            <person name="Schmutz J."/>
        </authorList>
    </citation>
    <scope>NUCLEOTIDE SEQUENCE [LARGE SCALE GENOMIC DNA]</scope>
    <source>
        <strain evidence="2">1408120.09</strain>
    </source>
</reference>
<gene>
    <name evidence="2" type="ORF">E1A91_A05G394000v1</name>
</gene>
<keyword evidence="1" id="KW-0472">Membrane</keyword>